<keyword evidence="1" id="KW-0812">Transmembrane</keyword>
<feature type="transmembrane region" description="Helical" evidence="1">
    <location>
        <begin position="38"/>
        <end position="64"/>
    </location>
</feature>
<feature type="transmembrane region" description="Helical" evidence="1">
    <location>
        <begin position="12"/>
        <end position="32"/>
    </location>
</feature>
<protein>
    <submittedName>
        <fullName evidence="3">DUF2892 domain-containing protein</fullName>
    </submittedName>
</protein>
<keyword evidence="1" id="KW-0472">Membrane</keyword>
<proteinExistence type="predicted"/>
<dbReference type="Proteomes" id="UP001596414">
    <property type="component" value="Unassembled WGS sequence"/>
</dbReference>
<evidence type="ECO:0000256" key="1">
    <source>
        <dbReference type="SAM" id="Phobius"/>
    </source>
</evidence>
<accession>A0ABD5X6N5</accession>
<sequence length="77" mass="7653">MSQNVGATDKRVRTGLGAVLGIGALVALAGSFSVPMILAPIFGIISLVLLVTAATGTCGLYSLIGVDTCSMNSGSPR</sequence>
<dbReference type="EMBL" id="JBHSZQ010000002">
    <property type="protein sequence ID" value="MFC7124840.1"/>
    <property type="molecule type" value="Genomic_DNA"/>
</dbReference>
<name>A0ABD5X6N5_9EURY</name>
<dbReference type="Pfam" id="PF11127">
    <property type="entry name" value="YgaP-like_TM"/>
    <property type="match status" value="1"/>
</dbReference>
<keyword evidence="1" id="KW-1133">Transmembrane helix</keyword>
<organism evidence="3 4">
    <name type="scientific">Halovenus rubra</name>
    <dbReference type="NCBI Taxonomy" id="869890"/>
    <lineage>
        <taxon>Archaea</taxon>
        <taxon>Methanobacteriati</taxon>
        <taxon>Methanobacteriota</taxon>
        <taxon>Stenosarchaea group</taxon>
        <taxon>Halobacteria</taxon>
        <taxon>Halobacteriales</taxon>
        <taxon>Haloarculaceae</taxon>
        <taxon>Halovenus</taxon>
    </lineage>
</organism>
<gene>
    <name evidence="3" type="ORF">ACFQJ7_02135</name>
</gene>
<evidence type="ECO:0000313" key="3">
    <source>
        <dbReference type="EMBL" id="MFC7124840.1"/>
    </source>
</evidence>
<comment type="caution">
    <text evidence="3">The sequence shown here is derived from an EMBL/GenBank/DDBJ whole genome shotgun (WGS) entry which is preliminary data.</text>
</comment>
<dbReference type="RefSeq" id="WP_267638385.1">
    <property type="nucleotide sequence ID" value="NZ_JAODIY010000013.1"/>
</dbReference>
<feature type="domain" description="Inner membrane protein YgaP-like transmembrane" evidence="2">
    <location>
        <begin position="1"/>
        <end position="71"/>
    </location>
</feature>
<dbReference type="AlphaFoldDB" id="A0ABD5X6N5"/>
<evidence type="ECO:0000313" key="4">
    <source>
        <dbReference type="Proteomes" id="UP001596414"/>
    </source>
</evidence>
<evidence type="ECO:0000259" key="2">
    <source>
        <dbReference type="Pfam" id="PF11127"/>
    </source>
</evidence>
<dbReference type="InterPro" id="IPR021309">
    <property type="entry name" value="YgaP-like_TM"/>
</dbReference>
<reference evidence="3 4" key="1">
    <citation type="journal article" date="2014" name="Int. J. Syst. Evol. Microbiol.">
        <title>Complete genome sequence of Corynebacterium casei LMG S-19264T (=DSM 44701T), isolated from a smear-ripened cheese.</title>
        <authorList>
            <consortium name="US DOE Joint Genome Institute (JGI-PGF)"/>
            <person name="Walter F."/>
            <person name="Albersmeier A."/>
            <person name="Kalinowski J."/>
            <person name="Ruckert C."/>
        </authorList>
    </citation>
    <scope>NUCLEOTIDE SEQUENCE [LARGE SCALE GENOMIC DNA]</scope>
    <source>
        <strain evidence="3 4">CGMCC 4.7215</strain>
    </source>
</reference>